<evidence type="ECO:0000313" key="2">
    <source>
        <dbReference type="EMBL" id="MPN00190.1"/>
    </source>
</evidence>
<dbReference type="AlphaFoldDB" id="A0A645EFS4"/>
<keyword evidence="1" id="KW-0472">Membrane</keyword>
<organism evidence="2">
    <name type="scientific">bioreactor metagenome</name>
    <dbReference type="NCBI Taxonomy" id="1076179"/>
    <lineage>
        <taxon>unclassified sequences</taxon>
        <taxon>metagenomes</taxon>
        <taxon>ecological metagenomes</taxon>
    </lineage>
</organism>
<reference evidence="2" key="1">
    <citation type="submission" date="2019-08" db="EMBL/GenBank/DDBJ databases">
        <authorList>
            <person name="Kucharzyk K."/>
            <person name="Murdoch R.W."/>
            <person name="Higgins S."/>
            <person name="Loffler F."/>
        </authorList>
    </citation>
    <scope>NUCLEOTIDE SEQUENCE</scope>
</reference>
<sequence length="113" mass="12493">MGLCYKASLIHLFEHAVGAIIGNFEAVALIHVLARIVAVRVLRDSSKHGAFADGELAECFAEIIGGSGLYAIVRFAQVDIVQIGLEYLLFRVRTLKLQREVCLLYFAFIRLLG</sequence>
<feature type="transmembrane region" description="Helical" evidence="1">
    <location>
        <begin position="16"/>
        <end position="38"/>
    </location>
</feature>
<gene>
    <name evidence="2" type="ORF">SDC9_147384</name>
</gene>
<accession>A0A645EFS4</accession>
<protein>
    <submittedName>
        <fullName evidence="2">Uncharacterized protein</fullName>
    </submittedName>
</protein>
<keyword evidence="1" id="KW-0812">Transmembrane</keyword>
<dbReference type="EMBL" id="VSSQ01046230">
    <property type="protein sequence ID" value="MPN00190.1"/>
    <property type="molecule type" value="Genomic_DNA"/>
</dbReference>
<proteinExistence type="predicted"/>
<keyword evidence="1" id="KW-1133">Transmembrane helix</keyword>
<comment type="caution">
    <text evidence="2">The sequence shown here is derived from an EMBL/GenBank/DDBJ whole genome shotgun (WGS) entry which is preliminary data.</text>
</comment>
<name>A0A645EFS4_9ZZZZ</name>
<evidence type="ECO:0000256" key="1">
    <source>
        <dbReference type="SAM" id="Phobius"/>
    </source>
</evidence>